<dbReference type="RefSeq" id="YP_009007183.1">
    <property type="nucleotide sequence ID" value="NC_023576.1"/>
</dbReference>
<dbReference type="GO" id="GO:0006302">
    <property type="term" value="P:double-strand break repair"/>
    <property type="evidence" value="ECO:0007669"/>
    <property type="project" value="TreeGrafter"/>
</dbReference>
<keyword evidence="13" id="KW-1233">Viral attachment to host adhesion receptor</keyword>
<dbReference type="GO" id="GO:0098671">
    <property type="term" value="P:adhesion receptor-mediated virion attachment to host cell"/>
    <property type="evidence" value="ECO:0007669"/>
    <property type="project" value="UniProtKB-KW"/>
</dbReference>
<feature type="domain" description="Endonuclease/exonuclease/phosphatase" evidence="16">
    <location>
        <begin position="250"/>
        <end position="465"/>
    </location>
</feature>
<evidence type="ECO:0000256" key="2">
    <source>
        <dbReference type="ARBA" id="ARBA00001946"/>
    </source>
</evidence>
<dbReference type="EMBL" id="HG818823">
    <property type="protein sequence ID" value="CDM21576.1"/>
    <property type="molecule type" value="Genomic_DNA"/>
</dbReference>
<dbReference type="GO" id="GO:0004518">
    <property type="term" value="F:nuclease activity"/>
    <property type="evidence" value="ECO:0007669"/>
    <property type="project" value="UniProtKB-KW"/>
</dbReference>
<sequence length="486" mass="54289">MAESTIVQYPSGQSQYDIPFDYLARKFVKVTFVSSTDPSQNRELTLGVDFQFLSERVIELLVEPENQDIVQLRRFTDVELLVDFRDGSVLTSNDLTTSELQAIHIAEEGRDQTYGLAQQFAEEAKDASEDAQVILDEIMAQAKWGYTVVGSFELGVPSPGVTLKNQAVSYGSGDNLAYYIWEGELPKEVPADSSPEITGDIGPGAWVYVGYNINVIQQQLAGDIPFKYESSPRADQGRILNRKAPVVKIATWNVWGAGSGSLYGDLGSRERVRDIQERILHAQVDFCGLQEYYANYRFPATMLQIFPLNTAFHGVVEKYNGATGVTARNFDYGNVALCVDTVISNTSHLYASPGNTSGDKERRGYVRTVANIRGTRIAFYTTHMSYEQPRFTAMFNELIAAVKLDTETHIAVMGDFNTEDEDLFKLFIDEGFVSHNNKEFNTNNTGGTWYIDNIFTKGFGTVINKGTQDSDTKVADHKMFFVELEV</sequence>
<keyword evidence="11" id="KW-0460">Magnesium</keyword>
<name>W6Q7B4_9CAUD</name>
<feature type="domain" description="Bacteriophage T7 tail fibre protein-like N-terminal" evidence="17">
    <location>
        <begin position="12"/>
        <end position="114"/>
    </location>
</feature>
<dbReference type="PANTHER" id="PTHR15822">
    <property type="entry name" value="TRAF AND TNF RECEPTOR-ASSOCIATED PROTEIN"/>
    <property type="match status" value="1"/>
</dbReference>
<keyword evidence="4" id="KW-0945">Host-virus interaction</keyword>
<accession>W6Q7B4</accession>
<keyword evidence="9" id="KW-0378">Hydrolase</keyword>
<evidence type="ECO:0000256" key="4">
    <source>
        <dbReference type="ARBA" id="ARBA00022581"/>
    </source>
</evidence>
<dbReference type="Pfam" id="PF18668">
    <property type="entry name" value="Tail_spike_N"/>
    <property type="match status" value="1"/>
</dbReference>
<dbReference type="Gene3D" id="3.60.10.10">
    <property type="entry name" value="Endonuclease/exonuclease/phosphatase"/>
    <property type="match status" value="1"/>
</dbReference>
<gene>
    <name evidence="19" type="primary">17</name>
</gene>
<comment type="cofactor">
    <cofactor evidence="1">
        <name>Mn(2+)</name>
        <dbReference type="ChEBI" id="CHEBI:29035"/>
    </cofactor>
</comment>
<dbReference type="InterPro" id="IPR051547">
    <property type="entry name" value="TDP2-like"/>
</dbReference>
<reference evidence="19 20" key="1">
    <citation type="journal article" date="2014" name="Genome Announc.">
        <title>Complete Genome Sequences of Two Citrobacter rodentium Bacteriophages, CR8 and CR44b.</title>
        <authorList>
            <person name="Toribio A.L."/>
            <person name="Pickard D."/>
            <person name="Cerdeno-Tarraga A.M."/>
            <person name="Petty N.K."/>
            <person name="Thomson N."/>
            <person name="Salmond G."/>
            <person name="Dougan G."/>
        </authorList>
    </citation>
    <scope>NUCLEOTIDE SEQUENCE [LARGE SCALE GENOMIC DNA]</scope>
</reference>
<dbReference type="OrthoDB" id="499at10239"/>
<comment type="cofactor">
    <cofactor evidence="2">
        <name>Mg(2+)</name>
        <dbReference type="ChEBI" id="CHEBI:18420"/>
    </cofactor>
</comment>
<dbReference type="GO" id="GO:0003697">
    <property type="term" value="F:single-stranded DNA binding"/>
    <property type="evidence" value="ECO:0007669"/>
    <property type="project" value="TreeGrafter"/>
</dbReference>
<evidence type="ECO:0000256" key="13">
    <source>
        <dbReference type="ARBA" id="ARBA00023165"/>
    </source>
</evidence>
<evidence type="ECO:0000256" key="14">
    <source>
        <dbReference type="ARBA" id="ARBA00023204"/>
    </source>
</evidence>
<dbReference type="Gene3D" id="2.10.10.80">
    <property type="match status" value="1"/>
</dbReference>
<evidence type="ECO:0000256" key="12">
    <source>
        <dbReference type="ARBA" id="ARBA00022844"/>
    </source>
</evidence>
<dbReference type="GO" id="GO:0070260">
    <property type="term" value="F:5'-tyrosyl-DNA phosphodiesterase activity"/>
    <property type="evidence" value="ECO:0007669"/>
    <property type="project" value="TreeGrafter"/>
</dbReference>
<keyword evidence="5" id="KW-0540">Nuclease</keyword>
<dbReference type="GeneID" id="18500395"/>
<feature type="domain" description="Tail spike TSP1/Gp66 N-terminal" evidence="18">
    <location>
        <begin position="159"/>
        <end position="210"/>
    </location>
</feature>
<dbReference type="InterPro" id="IPR040775">
    <property type="entry name" value="Tail_spike_N"/>
</dbReference>
<dbReference type="Pfam" id="PF03906">
    <property type="entry name" value="Phage_T7_tail"/>
    <property type="match status" value="1"/>
</dbReference>
<evidence type="ECO:0000256" key="3">
    <source>
        <dbReference type="ARBA" id="ARBA00004328"/>
    </source>
</evidence>
<keyword evidence="10" id="KW-1161">Viral attachment to host cell</keyword>
<evidence type="ECO:0000256" key="1">
    <source>
        <dbReference type="ARBA" id="ARBA00001936"/>
    </source>
</evidence>
<comment type="subcellular location">
    <subcellularLocation>
        <location evidence="3">Virion</location>
    </subcellularLocation>
</comment>
<dbReference type="GO" id="GO:0046718">
    <property type="term" value="P:symbiont entry into host cell"/>
    <property type="evidence" value="ECO:0007669"/>
    <property type="project" value="UniProtKB-KW"/>
</dbReference>
<evidence type="ECO:0000313" key="20">
    <source>
        <dbReference type="Proteomes" id="UP000019156"/>
    </source>
</evidence>
<evidence type="ECO:0000259" key="18">
    <source>
        <dbReference type="Pfam" id="PF18668"/>
    </source>
</evidence>
<organism evidence="19 20">
    <name type="scientific">Citrobacter phage CR44b</name>
    <dbReference type="NCBI Taxonomy" id="1455075"/>
    <lineage>
        <taxon>Viruses</taxon>
        <taxon>Duplodnaviria</taxon>
        <taxon>Heunggongvirae</taxon>
        <taxon>Uroviricota</taxon>
        <taxon>Caudoviricetes</taxon>
        <taxon>Autographivirales</taxon>
        <taxon>Autotranscriptaviridae</taxon>
        <taxon>Studiervirinae</taxon>
        <taxon>Kayfunavirus</taxon>
        <taxon>Kayfunavirus CR44b</taxon>
    </lineage>
</organism>
<dbReference type="Pfam" id="PF03372">
    <property type="entry name" value="Exo_endo_phos"/>
    <property type="match status" value="1"/>
</dbReference>
<dbReference type="KEGG" id="vg:18500395"/>
<evidence type="ECO:0000256" key="5">
    <source>
        <dbReference type="ARBA" id="ARBA00022722"/>
    </source>
</evidence>
<keyword evidence="14" id="KW-0234">DNA repair</keyword>
<dbReference type="GO" id="GO:0098015">
    <property type="term" value="C:virus tail"/>
    <property type="evidence" value="ECO:0007669"/>
    <property type="project" value="UniProtKB-KW"/>
</dbReference>
<keyword evidence="8" id="KW-0227">DNA damage</keyword>
<evidence type="ECO:0000256" key="11">
    <source>
        <dbReference type="ARBA" id="ARBA00022842"/>
    </source>
</evidence>
<proteinExistence type="predicted"/>
<dbReference type="InterPro" id="IPR005135">
    <property type="entry name" value="Endo/exonuclease/phosphatase"/>
</dbReference>
<dbReference type="InterPro" id="IPR005604">
    <property type="entry name" value="Phage_T7_tail_fibre-like_N"/>
</dbReference>
<evidence type="ECO:0000259" key="16">
    <source>
        <dbReference type="Pfam" id="PF03372"/>
    </source>
</evidence>
<protein>
    <submittedName>
        <fullName evidence="19">Predicted tail fiber protein</fullName>
    </submittedName>
</protein>
<keyword evidence="15" id="KW-1160">Virus entry into host cell</keyword>
<dbReference type="SUPFAM" id="SSF56219">
    <property type="entry name" value="DNase I-like"/>
    <property type="match status" value="1"/>
</dbReference>
<evidence type="ECO:0000256" key="9">
    <source>
        <dbReference type="ARBA" id="ARBA00022801"/>
    </source>
</evidence>
<evidence type="ECO:0000259" key="17">
    <source>
        <dbReference type="Pfam" id="PF03906"/>
    </source>
</evidence>
<keyword evidence="20" id="KW-1185">Reference proteome</keyword>
<evidence type="ECO:0000256" key="8">
    <source>
        <dbReference type="ARBA" id="ARBA00022763"/>
    </source>
</evidence>
<evidence type="ECO:0000256" key="6">
    <source>
        <dbReference type="ARBA" id="ARBA00022723"/>
    </source>
</evidence>
<keyword evidence="12" id="KW-0946">Virion</keyword>
<dbReference type="Proteomes" id="UP000019156">
    <property type="component" value="Segment"/>
</dbReference>
<keyword evidence="7" id="KW-1227">Viral tail protein</keyword>
<dbReference type="InterPro" id="IPR036691">
    <property type="entry name" value="Endo/exonu/phosph_ase_sf"/>
</dbReference>
<dbReference type="GO" id="GO:0046872">
    <property type="term" value="F:metal ion binding"/>
    <property type="evidence" value="ECO:0007669"/>
    <property type="project" value="UniProtKB-KW"/>
</dbReference>
<evidence type="ECO:0000313" key="19">
    <source>
        <dbReference type="EMBL" id="CDM21576.1"/>
    </source>
</evidence>
<evidence type="ECO:0000256" key="7">
    <source>
        <dbReference type="ARBA" id="ARBA00022732"/>
    </source>
</evidence>
<evidence type="ECO:0000256" key="10">
    <source>
        <dbReference type="ARBA" id="ARBA00022804"/>
    </source>
</evidence>
<evidence type="ECO:0000256" key="15">
    <source>
        <dbReference type="ARBA" id="ARBA00023296"/>
    </source>
</evidence>
<dbReference type="PANTHER" id="PTHR15822:SF4">
    <property type="entry name" value="TYROSYL-DNA PHOSPHODIESTERASE 2"/>
    <property type="match status" value="1"/>
</dbReference>
<keyword evidence="6" id="KW-0479">Metal-binding</keyword>